<keyword evidence="3" id="KW-0472">Membrane</keyword>
<evidence type="ECO:0000256" key="5">
    <source>
        <dbReference type="ARBA" id="ARBA00023288"/>
    </source>
</evidence>
<proteinExistence type="predicted"/>
<keyword evidence="9" id="KW-1185">Reference proteome</keyword>
<feature type="chain" id="PRO_5045442861" evidence="7">
    <location>
        <begin position="32"/>
        <end position="227"/>
    </location>
</feature>
<name>A0ABR9ZKH4_9CORY</name>
<feature type="signal peptide" evidence="7">
    <location>
        <begin position="1"/>
        <end position="31"/>
    </location>
</feature>
<dbReference type="EMBL" id="JADKMY010000002">
    <property type="protein sequence ID" value="MBF4553933.1"/>
    <property type="molecule type" value="Genomic_DNA"/>
</dbReference>
<feature type="region of interest" description="Disordered" evidence="6">
    <location>
        <begin position="38"/>
        <end position="93"/>
    </location>
</feature>
<organism evidence="8 9">
    <name type="scientific">Corynebacterium suicordis DSM 45110</name>
    <dbReference type="NCBI Taxonomy" id="1121369"/>
    <lineage>
        <taxon>Bacteria</taxon>
        <taxon>Bacillati</taxon>
        <taxon>Actinomycetota</taxon>
        <taxon>Actinomycetes</taxon>
        <taxon>Mycobacteriales</taxon>
        <taxon>Corynebacteriaceae</taxon>
        <taxon>Corynebacterium</taxon>
    </lineage>
</organism>
<sequence>MNVTPFSRTNLARASAILASFAVLTSTSACSVVPDFLSSESESTTAETASQSDSPAADPSAGQTNSGRKPNPTTAQASPTESTTESTAPASNCGVDTSAEEIYQNISEVPLGEVSGMHWEYNGDSNYDPCADLSYASVDQMPQGNGQFARQLMLFHKGEYLGVGSDRSLQHISVHNISDDSLTVTYKDWWAQRAAGAPNAESGNYTKDVTYHWDGDQVQMIGNVPGE</sequence>
<evidence type="ECO:0000256" key="7">
    <source>
        <dbReference type="SAM" id="SignalP"/>
    </source>
</evidence>
<accession>A0ABR9ZKH4</accession>
<dbReference type="InterPro" id="IPR025971">
    <property type="entry name" value="LppP/LprE"/>
</dbReference>
<evidence type="ECO:0000256" key="2">
    <source>
        <dbReference type="ARBA" id="ARBA00022729"/>
    </source>
</evidence>
<evidence type="ECO:0000256" key="6">
    <source>
        <dbReference type="SAM" id="MobiDB-lite"/>
    </source>
</evidence>
<dbReference type="RefSeq" id="WP_194556816.1">
    <property type="nucleotide sequence ID" value="NZ_JADKMY010000002.1"/>
</dbReference>
<keyword evidence="2 7" id="KW-0732">Signal</keyword>
<keyword evidence="4" id="KW-0564">Palmitate</keyword>
<feature type="compositionally biased region" description="Low complexity" evidence="6">
    <location>
        <begin position="72"/>
        <end position="91"/>
    </location>
</feature>
<evidence type="ECO:0000256" key="4">
    <source>
        <dbReference type="ARBA" id="ARBA00023139"/>
    </source>
</evidence>
<dbReference type="Proteomes" id="UP000635902">
    <property type="component" value="Unassembled WGS sequence"/>
</dbReference>
<keyword evidence="5 8" id="KW-0449">Lipoprotein</keyword>
<protein>
    <submittedName>
        <fullName evidence="8">LppP/LprE family lipoprotein</fullName>
    </submittedName>
</protein>
<evidence type="ECO:0000313" key="9">
    <source>
        <dbReference type="Proteomes" id="UP000635902"/>
    </source>
</evidence>
<evidence type="ECO:0000313" key="8">
    <source>
        <dbReference type="EMBL" id="MBF4553933.1"/>
    </source>
</evidence>
<evidence type="ECO:0000256" key="3">
    <source>
        <dbReference type="ARBA" id="ARBA00023136"/>
    </source>
</evidence>
<dbReference type="Pfam" id="PF14041">
    <property type="entry name" value="Lipoprotein_21"/>
    <property type="match status" value="1"/>
</dbReference>
<evidence type="ECO:0000256" key="1">
    <source>
        <dbReference type="ARBA" id="ARBA00022475"/>
    </source>
</evidence>
<gene>
    <name evidence="8" type="ORF">IRY30_07560</name>
</gene>
<feature type="compositionally biased region" description="Low complexity" evidence="6">
    <location>
        <begin position="38"/>
        <end position="61"/>
    </location>
</feature>
<keyword evidence="1" id="KW-1003">Cell membrane</keyword>
<reference evidence="8 9" key="1">
    <citation type="submission" date="2020-10" db="EMBL/GenBank/DDBJ databases">
        <title>Novel species in genus Corynebacterium.</title>
        <authorList>
            <person name="Zhang G."/>
        </authorList>
    </citation>
    <scope>NUCLEOTIDE SEQUENCE [LARGE SCALE GENOMIC DNA]</scope>
    <source>
        <strain evidence="8 9">DSM 45110</strain>
    </source>
</reference>
<comment type="caution">
    <text evidence="8">The sequence shown here is derived from an EMBL/GenBank/DDBJ whole genome shotgun (WGS) entry which is preliminary data.</text>
</comment>